<dbReference type="InterPro" id="IPR050748">
    <property type="entry name" value="Glycosyltrans_8_dom-fam"/>
</dbReference>
<name>A0ABS2DPE7_9BURK</name>
<dbReference type="InterPro" id="IPR029044">
    <property type="entry name" value="Nucleotide-diphossugar_trans"/>
</dbReference>
<evidence type="ECO:0000256" key="3">
    <source>
        <dbReference type="ARBA" id="ARBA00022723"/>
    </source>
</evidence>
<dbReference type="Proteomes" id="UP000715095">
    <property type="component" value="Unassembled WGS sequence"/>
</dbReference>
<organism evidence="4 5">
    <name type="scientific">Sutterella massiliensis</name>
    <dbReference type="NCBI Taxonomy" id="1816689"/>
    <lineage>
        <taxon>Bacteria</taxon>
        <taxon>Pseudomonadati</taxon>
        <taxon>Pseudomonadota</taxon>
        <taxon>Betaproteobacteria</taxon>
        <taxon>Burkholderiales</taxon>
        <taxon>Sutterellaceae</taxon>
        <taxon>Sutterella</taxon>
    </lineage>
</organism>
<dbReference type="PANTHER" id="PTHR13778:SF47">
    <property type="entry name" value="LIPOPOLYSACCHARIDE 1,3-GALACTOSYLTRANSFERASE"/>
    <property type="match status" value="1"/>
</dbReference>
<keyword evidence="5" id="KW-1185">Reference proteome</keyword>
<dbReference type="Gene3D" id="3.90.550.10">
    <property type="entry name" value="Spore Coat Polysaccharide Biosynthesis Protein SpsA, Chain A"/>
    <property type="match status" value="1"/>
</dbReference>
<accession>A0ABS2DPE7</accession>
<evidence type="ECO:0000313" key="4">
    <source>
        <dbReference type="EMBL" id="MBM6703233.1"/>
    </source>
</evidence>
<dbReference type="EMBL" id="JACJJC010000002">
    <property type="protein sequence ID" value="MBM6703233.1"/>
    <property type="molecule type" value="Genomic_DNA"/>
</dbReference>
<dbReference type="InterPro" id="IPR002495">
    <property type="entry name" value="Glyco_trans_8"/>
</dbReference>
<gene>
    <name evidence="4" type="ORF">H6A60_01755</name>
</gene>
<evidence type="ECO:0000313" key="5">
    <source>
        <dbReference type="Proteomes" id="UP000715095"/>
    </source>
</evidence>
<protein>
    <submittedName>
        <fullName evidence="4">Glycosyltransferase family 8 protein</fullName>
    </submittedName>
</protein>
<keyword evidence="1" id="KW-0328">Glycosyltransferase</keyword>
<proteinExistence type="predicted"/>
<dbReference type="SUPFAM" id="SSF53448">
    <property type="entry name" value="Nucleotide-diphospho-sugar transferases"/>
    <property type="match status" value="1"/>
</dbReference>
<keyword evidence="2" id="KW-0808">Transferase</keyword>
<dbReference type="PANTHER" id="PTHR13778">
    <property type="entry name" value="GLYCOSYLTRANSFERASE 8 DOMAIN-CONTAINING PROTEIN"/>
    <property type="match status" value="1"/>
</dbReference>
<sequence>MQNTDFINVLICCDENFVQHAGVFMNSVLANTASPERMRFFWIADQSVTASSREKLRQIVEARHGRLEVITPDLERLKSAYISNQYSVATYYRLMIGEILPADVEKCIYCDCDMIALGDLAELWAEDISPNPIGAVTDHAMVLSQKNFATRREQLGMGEKDHYFNAGLLVIDLKAWREGRFGEKTLQLATTRQFRSHDQDVLNMVFCGNWHVLPSRWNCMPAIYGFHAKLFMNLGRFPDVVDARKRPGIVHYAGRYKPWEFPETKGFNDAYYRYLAQTPFAATFVPKKSPQNEKKTLRGELTRIGIGNVLYGLRG</sequence>
<dbReference type="Pfam" id="PF01501">
    <property type="entry name" value="Glyco_transf_8"/>
    <property type="match status" value="1"/>
</dbReference>
<reference evidence="4 5" key="1">
    <citation type="journal article" date="2021" name="Sci. Rep.">
        <title>The distribution of antibiotic resistance genes in chicken gut microbiota commensals.</title>
        <authorList>
            <person name="Juricova H."/>
            <person name="Matiasovicova J."/>
            <person name="Kubasova T."/>
            <person name="Cejkova D."/>
            <person name="Rychlik I."/>
        </authorList>
    </citation>
    <scope>NUCLEOTIDE SEQUENCE [LARGE SCALE GENOMIC DNA]</scope>
    <source>
        <strain evidence="4 5">An829</strain>
    </source>
</reference>
<evidence type="ECO:0000256" key="1">
    <source>
        <dbReference type="ARBA" id="ARBA00022676"/>
    </source>
</evidence>
<keyword evidence="3" id="KW-0479">Metal-binding</keyword>
<comment type="caution">
    <text evidence="4">The sequence shown here is derived from an EMBL/GenBank/DDBJ whole genome shotgun (WGS) entry which is preliminary data.</text>
</comment>
<dbReference type="RefSeq" id="WP_205101663.1">
    <property type="nucleotide sequence ID" value="NZ_JACJJC010000002.1"/>
</dbReference>
<dbReference type="CDD" id="cd04194">
    <property type="entry name" value="GT8_A4GalT_like"/>
    <property type="match status" value="1"/>
</dbReference>
<evidence type="ECO:0000256" key="2">
    <source>
        <dbReference type="ARBA" id="ARBA00022679"/>
    </source>
</evidence>